<evidence type="ECO:0000313" key="2">
    <source>
        <dbReference type="EMBL" id="QPH90355.1"/>
    </source>
</evidence>
<evidence type="ECO:0000256" key="1">
    <source>
        <dbReference type="SAM" id="Phobius"/>
    </source>
</evidence>
<gene>
    <name evidence="2" type="ORF">CVT00_02095</name>
</gene>
<keyword evidence="1" id="KW-1133">Transmembrane helix</keyword>
<keyword evidence="1" id="KW-0472">Membrane</keyword>
<dbReference type="EMBL" id="CP060707">
    <property type="protein sequence ID" value="QPH90355.1"/>
    <property type="molecule type" value="Genomic_DNA"/>
</dbReference>
<dbReference type="RefSeq" id="WP_103558703.1">
    <property type="nucleotide sequence ID" value="NZ_CP060707.1"/>
</dbReference>
<evidence type="ECO:0000313" key="3">
    <source>
        <dbReference type="Proteomes" id="UP000594508"/>
    </source>
</evidence>
<protein>
    <submittedName>
        <fullName evidence="2">Uncharacterized protein</fullName>
    </submittedName>
</protein>
<keyword evidence="1" id="KW-0812">Transmembrane</keyword>
<name>A0A7S9REN6_9BACT</name>
<feature type="transmembrane region" description="Helical" evidence="1">
    <location>
        <begin position="68"/>
        <end position="98"/>
    </location>
</feature>
<dbReference type="Proteomes" id="UP000594508">
    <property type="component" value="Chromosome"/>
</dbReference>
<dbReference type="AlphaFoldDB" id="A0A7S9REN6"/>
<reference evidence="2 3" key="1">
    <citation type="journal article" date="2018" name="Emerg. Microbes Infect.">
        <title>Genomic analysis of oral Campylobacter concisus strains identified a potential bacterial molecular marker associated with active Crohn's disease.</title>
        <authorList>
            <person name="Liu F."/>
            <person name="Ma R."/>
            <person name="Tay C.Y.A."/>
            <person name="Octavia S."/>
            <person name="Lan R."/>
            <person name="Chung H.K.L."/>
            <person name="Riordan S.M."/>
            <person name="Grimm M.C."/>
            <person name="Leong R.W."/>
            <person name="Tanaka M.M."/>
            <person name="Connor S."/>
            <person name="Zhang L."/>
        </authorList>
    </citation>
    <scope>NUCLEOTIDE SEQUENCE [LARGE SCALE GENOMIC DNA]</scope>
    <source>
        <strain evidence="2 3">P1CDO2</strain>
    </source>
</reference>
<organism evidence="2 3">
    <name type="scientific">Campylobacter concisus</name>
    <dbReference type="NCBI Taxonomy" id="199"/>
    <lineage>
        <taxon>Bacteria</taxon>
        <taxon>Pseudomonadati</taxon>
        <taxon>Campylobacterota</taxon>
        <taxon>Epsilonproteobacteria</taxon>
        <taxon>Campylobacterales</taxon>
        <taxon>Campylobacteraceae</taxon>
        <taxon>Campylobacter</taxon>
    </lineage>
</organism>
<proteinExistence type="predicted"/>
<sequence>MSYYIQCDCGKKLTKKPMKTLRCPRCGSVYKKSKKFLCTIHICSFLIILFGFLLYLDADLGTKLLCGVSMYLVLALATDIDILDIAILLCGFFIFYYLSQRYDEPLITGAIAILFCVGVAAIFVIFFPYRKQ</sequence>
<feature type="transmembrane region" description="Helical" evidence="1">
    <location>
        <begin position="110"/>
        <end position="129"/>
    </location>
</feature>
<feature type="transmembrane region" description="Helical" evidence="1">
    <location>
        <begin position="36"/>
        <end position="56"/>
    </location>
</feature>
<accession>A0A7S9REN6</accession>